<dbReference type="SUPFAM" id="SSF141371">
    <property type="entry name" value="PilZ domain-like"/>
    <property type="match status" value="1"/>
</dbReference>
<dbReference type="Proteomes" id="UP000075320">
    <property type="component" value="Unassembled WGS sequence"/>
</dbReference>
<reference evidence="2 3" key="1">
    <citation type="submission" date="2016-03" db="EMBL/GenBank/DDBJ databases">
        <authorList>
            <person name="Ploux O."/>
        </authorList>
    </citation>
    <scope>NUCLEOTIDE SEQUENCE [LARGE SCALE GENOMIC DNA]</scope>
    <source>
        <strain evidence="2 3">R0</strain>
    </source>
</reference>
<feature type="domain" description="PilZ" evidence="1">
    <location>
        <begin position="10"/>
        <end position="101"/>
    </location>
</feature>
<dbReference type="GO" id="GO:0035438">
    <property type="term" value="F:cyclic-di-GMP binding"/>
    <property type="evidence" value="ECO:0007669"/>
    <property type="project" value="InterPro"/>
</dbReference>
<keyword evidence="3" id="KW-1185">Reference proteome</keyword>
<dbReference type="EMBL" id="LUKE01000001">
    <property type="protein sequence ID" value="KYG66769.1"/>
    <property type="molecule type" value="Genomic_DNA"/>
</dbReference>
<dbReference type="AlphaFoldDB" id="A0A150WR40"/>
<dbReference type="InterPro" id="IPR009875">
    <property type="entry name" value="PilZ_domain"/>
</dbReference>
<evidence type="ECO:0000313" key="2">
    <source>
        <dbReference type="EMBL" id="KYG66769.1"/>
    </source>
</evidence>
<dbReference type="Pfam" id="PF07238">
    <property type="entry name" value="PilZ"/>
    <property type="match status" value="1"/>
</dbReference>
<protein>
    <recommendedName>
        <fullName evidence="1">PilZ domain-containing protein</fullName>
    </recommendedName>
</protein>
<evidence type="ECO:0000313" key="3">
    <source>
        <dbReference type="Proteomes" id="UP000075320"/>
    </source>
</evidence>
<dbReference type="RefSeq" id="WP_061834347.1">
    <property type="nucleotide sequence ID" value="NZ_LUKE01000001.1"/>
</dbReference>
<dbReference type="OrthoDB" id="5294182at2"/>
<accession>A0A150WR40</accession>
<evidence type="ECO:0000259" key="1">
    <source>
        <dbReference type="Pfam" id="PF07238"/>
    </source>
</evidence>
<proteinExistence type="predicted"/>
<dbReference type="Gene3D" id="2.40.10.220">
    <property type="entry name" value="predicted glycosyltransferase like domains"/>
    <property type="match status" value="1"/>
</dbReference>
<organism evidence="2 3">
    <name type="scientific">Bdellovibrio bacteriovorus</name>
    <dbReference type="NCBI Taxonomy" id="959"/>
    <lineage>
        <taxon>Bacteria</taxon>
        <taxon>Pseudomonadati</taxon>
        <taxon>Bdellovibrionota</taxon>
        <taxon>Bdellovibrionia</taxon>
        <taxon>Bdellovibrionales</taxon>
        <taxon>Pseudobdellovibrionaceae</taxon>
        <taxon>Bdellovibrio</taxon>
    </lineage>
</organism>
<comment type="caution">
    <text evidence="2">The sequence shown here is derived from an EMBL/GenBank/DDBJ whole genome shotgun (WGS) entry which is preliminary data.</text>
</comment>
<gene>
    <name evidence="2" type="ORF">AZI86_06925</name>
</gene>
<name>A0A150WR40_BDEBC</name>
<sequence>MEDTVSVPAPRTPLNLEVSFKRNYAREEAKGTLKNISLSGAFLEFEGADVRANEKLNLVFIVAGRERKVAAHVIWKNSAGCGVKFMPTNNRDVQIIDDLIYFVENSRTENRSLMDTIFKKVG</sequence>